<organism evidence="4 5">
    <name type="scientific">Actinomycetospora endophytica</name>
    <dbReference type="NCBI Taxonomy" id="2291215"/>
    <lineage>
        <taxon>Bacteria</taxon>
        <taxon>Bacillati</taxon>
        <taxon>Actinomycetota</taxon>
        <taxon>Actinomycetes</taxon>
        <taxon>Pseudonocardiales</taxon>
        <taxon>Pseudonocardiaceae</taxon>
        <taxon>Actinomycetospora</taxon>
    </lineage>
</organism>
<dbReference type="PANTHER" id="PTHR38149">
    <property type="entry name" value="ATPASE"/>
    <property type="match status" value="1"/>
</dbReference>
<feature type="domain" description="MRB1590-like C-terminal" evidence="3">
    <location>
        <begin position="453"/>
        <end position="554"/>
    </location>
</feature>
<feature type="domain" description="ATPase of the ABC class N-terminal" evidence="2">
    <location>
        <begin position="5"/>
        <end position="147"/>
    </location>
</feature>
<feature type="domain" description="ATPase of the ABC class C-terminal" evidence="1">
    <location>
        <begin position="164"/>
        <end position="423"/>
    </location>
</feature>
<dbReference type="EMBL" id="JAJNDB010000008">
    <property type="protein sequence ID" value="MCD2197520.1"/>
    <property type="molecule type" value="Genomic_DNA"/>
</dbReference>
<dbReference type="InterPro" id="IPR049069">
    <property type="entry name" value="MRB1590-like_C"/>
</dbReference>
<comment type="caution">
    <text evidence="4">The sequence shown here is derived from an EMBL/GenBank/DDBJ whole genome shotgun (WGS) entry which is preliminary data.</text>
</comment>
<evidence type="ECO:0000259" key="1">
    <source>
        <dbReference type="Pfam" id="PF09818"/>
    </source>
</evidence>
<accession>A0ABS8PGY4</accession>
<evidence type="ECO:0000313" key="4">
    <source>
        <dbReference type="EMBL" id="MCD2197520.1"/>
    </source>
</evidence>
<dbReference type="InterPro" id="IPR027417">
    <property type="entry name" value="P-loop_NTPase"/>
</dbReference>
<dbReference type="SUPFAM" id="SSF52540">
    <property type="entry name" value="P-loop containing nucleoside triphosphate hydrolases"/>
    <property type="match status" value="1"/>
</dbReference>
<dbReference type="InterPro" id="IPR046834">
    <property type="entry name" value="ABC_ATPase_C"/>
</dbReference>
<reference evidence="4 5" key="1">
    <citation type="submission" date="2021-11" db="EMBL/GenBank/DDBJ databases">
        <title>Draft genome sequence of Actinomycetospora sp. SF1 isolated from the rhizosphere soil.</title>
        <authorList>
            <person name="Duangmal K."/>
            <person name="Chantavorakit T."/>
        </authorList>
    </citation>
    <scope>NUCLEOTIDE SEQUENCE [LARGE SCALE GENOMIC DNA]</scope>
    <source>
        <strain evidence="4 5">TBRC 5722</strain>
    </source>
</reference>
<protein>
    <submittedName>
        <fullName evidence="4">ABC-ATPase domain-containing protein</fullName>
    </submittedName>
</protein>
<gene>
    <name evidence="4" type="ORF">LQ327_29530</name>
</gene>
<dbReference type="InterPro" id="IPR046833">
    <property type="entry name" value="ABC_N"/>
</dbReference>
<dbReference type="PANTHER" id="PTHR38149:SF1">
    <property type="entry name" value="ATPASE"/>
    <property type="match status" value="1"/>
</dbReference>
<keyword evidence="5" id="KW-1185">Reference proteome</keyword>
<sequence>MSRNDDLAATLRGLDGQSYGRYKSLTGDWPAGDATLTIVRVQADPFAPPSRVRVTLPGAAPEELTTTADRRRALAGFLLRRLRRALRGTSLHVDAGGPEVLERSAGRVAADGTVTIELGVPMPGPKRRILGREAATLLGETLPDAVADLRWSVFSEHDRAAATGFVETVEDAVALRAALADRGLVAFVADGAVLPRRSGVDDRPLEGATAFRSPESLRVTIPTPNAGDVTGLGVPEGVTLIVGGGYHGKSTLLRAIEAGVYDHQPGDGRECVVARDDAVKVRAEDGRSVVRTDVSAFVSHLPSGEPTDDFSTTNASGSTSQAASMVEAVEAGAGALLVDEDTSATNIMIRDGRMQQLIETEPLVPFVERIRPLHAERGVSSVLVMGGSGDYLEVADTVIMMDSYVASEVTGRAHEIAAQGRARVVEHSGFPPVTRRVVDPSSLDPTGRQGKRRVTARGVDTLTFGEQDVDLAAVEQIVDRSQVAGIGRALALLGEGVLDGTVPLAEGLDLLDAELARGGVDALLSGGRDAIDLALPRRHEVAAALNRLRSVKVRELLRD</sequence>
<dbReference type="Proteomes" id="UP001199469">
    <property type="component" value="Unassembled WGS sequence"/>
</dbReference>
<dbReference type="InterPro" id="IPR019195">
    <property type="entry name" value="ABC_ATPase_put"/>
</dbReference>
<name>A0ABS8PGY4_9PSEU</name>
<dbReference type="Pfam" id="PF20446">
    <property type="entry name" value="ABC_N"/>
    <property type="match status" value="1"/>
</dbReference>
<proteinExistence type="predicted"/>
<evidence type="ECO:0000259" key="2">
    <source>
        <dbReference type="Pfam" id="PF20446"/>
    </source>
</evidence>
<evidence type="ECO:0000313" key="5">
    <source>
        <dbReference type="Proteomes" id="UP001199469"/>
    </source>
</evidence>
<dbReference type="RefSeq" id="WP_230739613.1">
    <property type="nucleotide sequence ID" value="NZ_JAJNDB010000008.1"/>
</dbReference>
<dbReference type="Pfam" id="PF09818">
    <property type="entry name" value="ABC_ATPase"/>
    <property type="match status" value="1"/>
</dbReference>
<evidence type="ECO:0000259" key="3">
    <source>
        <dbReference type="Pfam" id="PF21117"/>
    </source>
</evidence>
<dbReference type="Pfam" id="PF21117">
    <property type="entry name" value="MRB1590_C"/>
    <property type="match status" value="1"/>
</dbReference>